<evidence type="ECO:0000256" key="2">
    <source>
        <dbReference type="ARBA" id="ARBA00022723"/>
    </source>
</evidence>
<evidence type="ECO:0000256" key="8">
    <source>
        <dbReference type="SAM" id="MobiDB-lite"/>
    </source>
</evidence>
<protein>
    <recommendedName>
        <fullName evidence="9">C2H2-type domain-containing protein</fullName>
    </recommendedName>
</protein>
<evidence type="ECO:0000256" key="3">
    <source>
        <dbReference type="ARBA" id="ARBA00022737"/>
    </source>
</evidence>
<keyword evidence="3" id="KW-0677">Repeat</keyword>
<evidence type="ECO:0000256" key="6">
    <source>
        <dbReference type="ARBA" id="ARBA00023242"/>
    </source>
</evidence>
<organism evidence="10 11">
    <name type="scientific">Macrosiphum euphorbiae</name>
    <name type="common">potato aphid</name>
    <dbReference type="NCBI Taxonomy" id="13131"/>
    <lineage>
        <taxon>Eukaryota</taxon>
        <taxon>Metazoa</taxon>
        <taxon>Ecdysozoa</taxon>
        <taxon>Arthropoda</taxon>
        <taxon>Hexapoda</taxon>
        <taxon>Insecta</taxon>
        <taxon>Pterygota</taxon>
        <taxon>Neoptera</taxon>
        <taxon>Paraneoptera</taxon>
        <taxon>Hemiptera</taxon>
        <taxon>Sternorrhyncha</taxon>
        <taxon>Aphidomorpha</taxon>
        <taxon>Aphidoidea</taxon>
        <taxon>Aphididae</taxon>
        <taxon>Macrosiphini</taxon>
        <taxon>Macrosiphum</taxon>
    </lineage>
</organism>
<evidence type="ECO:0000313" key="11">
    <source>
        <dbReference type="Proteomes" id="UP001160148"/>
    </source>
</evidence>
<accession>A0AAV0X720</accession>
<dbReference type="Proteomes" id="UP001160148">
    <property type="component" value="Unassembled WGS sequence"/>
</dbReference>
<evidence type="ECO:0000256" key="4">
    <source>
        <dbReference type="ARBA" id="ARBA00022771"/>
    </source>
</evidence>
<evidence type="ECO:0000256" key="1">
    <source>
        <dbReference type="ARBA" id="ARBA00004123"/>
    </source>
</evidence>
<dbReference type="EMBL" id="CARXXK010000003">
    <property type="protein sequence ID" value="CAI6363506.1"/>
    <property type="molecule type" value="Genomic_DNA"/>
</dbReference>
<dbReference type="GO" id="GO:0008270">
    <property type="term" value="F:zinc ion binding"/>
    <property type="evidence" value="ECO:0007669"/>
    <property type="project" value="UniProtKB-KW"/>
</dbReference>
<dbReference type="Gene3D" id="3.30.160.60">
    <property type="entry name" value="Classic Zinc Finger"/>
    <property type="match status" value="1"/>
</dbReference>
<dbReference type="GO" id="GO:0005634">
    <property type="term" value="C:nucleus"/>
    <property type="evidence" value="ECO:0007669"/>
    <property type="project" value="UniProtKB-SubCell"/>
</dbReference>
<evidence type="ECO:0000313" key="10">
    <source>
        <dbReference type="EMBL" id="CAI6363506.1"/>
    </source>
</evidence>
<dbReference type="SUPFAM" id="SSF57667">
    <property type="entry name" value="beta-beta-alpha zinc fingers"/>
    <property type="match status" value="1"/>
</dbReference>
<dbReference type="InterPro" id="IPR051059">
    <property type="entry name" value="VerF-like"/>
</dbReference>
<dbReference type="InterPro" id="IPR036236">
    <property type="entry name" value="Znf_C2H2_sf"/>
</dbReference>
<keyword evidence="2" id="KW-0479">Metal-binding</keyword>
<sequence length="205" mass="22729">MFNCVLCEKVYSHKCDLNRHFKTHDGSVISCRICLKTFTRRDKLSIHVQKCHKIVKNTPEFHSAVRVDGAMGRTSVIKWAPSATTPHAQPDVLTPTVISSRSRRADTSTPPPQASSSAPRTQIIVTPPPAQTTTTRSNVTSPATTAPSRPDSPLPNEEGVAYTENTPKNIKRKKSRMQRVNMPGFIEIESSLSRAIWSSLLKINK</sequence>
<dbReference type="SMART" id="SM00355">
    <property type="entry name" value="ZnF_C2H2"/>
    <property type="match status" value="2"/>
</dbReference>
<feature type="compositionally biased region" description="Polar residues" evidence="8">
    <location>
        <begin position="131"/>
        <end position="147"/>
    </location>
</feature>
<dbReference type="GO" id="GO:0000785">
    <property type="term" value="C:chromatin"/>
    <property type="evidence" value="ECO:0007669"/>
    <property type="project" value="TreeGrafter"/>
</dbReference>
<evidence type="ECO:0000256" key="7">
    <source>
        <dbReference type="PROSITE-ProRule" id="PRU00042"/>
    </source>
</evidence>
<dbReference type="GO" id="GO:0000978">
    <property type="term" value="F:RNA polymerase II cis-regulatory region sequence-specific DNA binding"/>
    <property type="evidence" value="ECO:0007669"/>
    <property type="project" value="InterPro"/>
</dbReference>
<feature type="domain" description="C2H2-type" evidence="9">
    <location>
        <begin position="2"/>
        <end position="29"/>
    </location>
</feature>
<gene>
    <name evidence="10" type="ORF">MEUPH1_LOCUS18445</name>
</gene>
<dbReference type="GO" id="GO:0000981">
    <property type="term" value="F:DNA-binding transcription factor activity, RNA polymerase II-specific"/>
    <property type="evidence" value="ECO:0007669"/>
    <property type="project" value="InterPro"/>
</dbReference>
<feature type="region of interest" description="Disordered" evidence="8">
    <location>
        <begin position="81"/>
        <end position="168"/>
    </location>
</feature>
<comment type="caution">
    <text evidence="10">The sequence shown here is derived from an EMBL/GenBank/DDBJ whole genome shotgun (WGS) entry which is preliminary data.</text>
</comment>
<evidence type="ECO:0000259" key="9">
    <source>
        <dbReference type="PROSITE" id="PS50157"/>
    </source>
</evidence>
<dbReference type="InterPro" id="IPR013087">
    <property type="entry name" value="Znf_C2H2_type"/>
</dbReference>
<feature type="domain" description="C2H2-type" evidence="9">
    <location>
        <begin position="29"/>
        <end position="57"/>
    </location>
</feature>
<reference evidence="10 11" key="1">
    <citation type="submission" date="2023-01" db="EMBL/GenBank/DDBJ databases">
        <authorList>
            <person name="Whitehead M."/>
        </authorList>
    </citation>
    <scope>NUCLEOTIDE SEQUENCE [LARGE SCALE GENOMIC DNA]</scope>
</reference>
<keyword evidence="6" id="KW-0539">Nucleus</keyword>
<dbReference type="PANTHER" id="PTHR40626:SF11">
    <property type="entry name" value="ZINC FINGER PROTEIN YPR022C"/>
    <property type="match status" value="1"/>
</dbReference>
<dbReference type="PROSITE" id="PS50157">
    <property type="entry name" value="ZINC_FINGER_C2H2_2"/>
    <property type="match status" value="2"/>
</dbReference>
<dbReference type="PROSITE" id="PS00028">
    <property type="entry name" value="ZINC_FINGER_C2H2_1"/>
    <property type="match status" value="2"/>
</dbReference>
<dbReference type="PANTHER" id="PTHR40626">
    <property type="entry name" value="MIP31509P"/>
    <property type="match status" value="1"/>
</dbReference>
<dbReference type="AlphaFoldDB" id="A0AAV0X720"/>
<name>A0AAV0X720_9HEMI</name>
<evidence type="ECO:0000256" key="5">
    <source>
        <dbReference type="ARBA" id="ARBA00022833"/>
    </source>
</evidence>
<keyword evidence="4 7" id="KW-0863">Zinc-finger</keyword>
<keyword evidence="5" id="KW-0862">Zinc</keyword>
<keyword evidence="11" id="KW-1185">Reference proteome</keyword>
<proteinExistence type="predicted"/>
<comment type="subcellular location">
    <subcellularLocation>
        <location evidence="1">Nucleus</location>
    </subcellularLocation>
</comment>